<sequence length="52" mass="5798">MHVLYVFLLANTVLLLYAVLIRAFPVVAEQAIFAATNVFGVWRHTPARKQGA</sequence>
<evidence type="ECO:0000313" key="2">
    <source>
        <dbReference type="Proteomes" id="UP000193925"/>
    </source>
</evidence>
<protein>
    <submittedName>
        <fullName evidence="1">Uncharacterized protein</fullName>
    </submittedName>
</protein>
<reference evidence="1 2" key="1">
    <citation type="submission" date="2017-03" db="EMBL/GenBank/DDBJ databases">
        <authorList>
            <person name="Regsiter A."/>
            <person name="William W."/>
        </authorList>
    </citation>
    <scope>NUCLEOTIDE SEQUENCE [LARGE SCALE GENOMIC DNA]</scope>
    <source>
        <strain evidence="1">PRJEB5721</strain>
    </source>
</reference>
<dbReference type="Proteomes" id="UP000193925">
    <property type="component" value="Chromosome AFERRI"/>
</dbReference>
<accession>A0ABY1MM03</accession>
<keyword evidence="2" id="KW-1185">Reference proteome</keyword>
<name>A0ABY1MM03_9PROT</name>
<evidence type="ECO:0000313" key="1">
    <source>
        <dbReference type="EMBL" id="SMH64633.1"/>
    </source>
</evidence>
<gene>
    <name evidence="1" type="ORF">AFERRI_10667</name>
</gene>
<organism evidence="1 2">
    <name type="scientific">Acidithiobacillus ferrivorans</name>
    <dbReference type="NCBI Taxonomy" id="160808"/>
    <lineage>
        <taxon>Bacteria</taxon>
        <taxon>Pseudomonadati</taxon>
        <taxon>Pseudomonadota</taxon>
        <taxon>Acidithiobacillia</taxon>
        <taxon>Acidithiobacillales</taxon>
        <taxon>Acidithiobacillaceae</taxon>
        <taxon>Acidithiobacillus</taxon>
    </lineage>
</organism>
<dbReference type="EMBL" id="LT841305">
    <property type="protein sequence ID" value="SMH64633.1"/>
    <property type="molecule type" value="Genomic_DNA"/>
</dbReference>
<proteinExistence type="predicted"/>